<dbReference type="InterPro" id="IPR023753">
    <property type="entry name" value="FAD/NAD-binding_dom"/>
</dbReference>
<feature type="domain" description="FAD/NAD(P)-binding" evidence="5">
    <location>
        <begin position="12"/>
        <end position="290"/>
    </location>
</feature>
<organism evidence="7 8">
    <name type="scientific">Georgenia wutianyii</name>
    <dbReference type="NCBI Taxonomy" id="2585135"/>
    <lineage>
        <taxon>Bacteria</taxon>
        <taxon>Bacillati</taxon>
        <taxon>Actinomycetota</taxon>
        <taxon>Actinomycetes</taxon>
        <taxon>Micrococcales</taxon>
        <taxon>Bogoriellaceae</taxon>
        <taxon>Georgenia</taxon>
    </lineage>
</organism>
<comment type="cofactor">
    <cofactor evidence="1">
        <name>FAD</name>
        <dbReference type="ChEBI" id="CHEBI:57692"/>
    </cofactor>
</comment>
<dbReference type="Gene3D" id="3.30.390.30">
    <property type="match status" value="1"/>
</dbReference>
<dbReference type="Proteomes" id="UP000313948">
    <property type="component" value="Chromosome"/>
</dbReference>
<dbReference type="InterPro" id="IPR050446">
    <property type="entry name" value="FAD-oxidoreductase/Apoptosis"/>
</dbReference>
<evidence type="ECO:0000256" key="2">
    <source>
        <dbReference type="ARBA" id="ARBA00022630"/>
    </source>
</evidence>
<reference evidence="7 8" key="1">
    <citation type="submission" date="2019-05" db="EMBL/GenBank/DDBJ databases">
        <title>Georgenia *** sp. nov., and Georgenia *** sp. nov., isolated from the intestinal contents of plateau pika (Ochotona curzoniae) in the Qinghai-Tibet plateau of China.</title>
        <authorList>
            <person name="Tian Z."/>
        </authorList>
    </citation>
    <scope>NUCLEOTIDE SEQUENCE [LARGE SCALE GENOMIC DNA]</scope>
    <source>
        <strain evidence="7 8">Z294</strain>
    </source>
</reference>
<keyword evidence="8" id="KW-1185">Reference proteome</keyword>
<dbReference type="PRINTS" id="PR00411">
    <property type="entry name" value="PNDRDTASEI"/>
</dbReference>
<evidence type="ECO:0000256" key="1">
    <source>
        <dbReference type="ARBA" id="ARBA00001974"/>
    </source>
</evidence>
<evidence type="ECO:0000313" key="7">
    <source>
        <dbReference type="EMBL" id="QDB80139.1"/>
    </source>
</evidence>
<proteinExistence type="predicted"/>
<evidence type="ECO:0000313" key="8">
    <source>
        <dbReference type="Proteomes" id="UP000313948"/>
    </source>
</evidence>
<dbReference type="PANTHER" id="PTHR43557:SF2">
    <property type="entry name" value="RIESKE DOMAIN-CONTAINING PROTEIN-RELATED"/>
    <property type="match status" value="1"/>
</dbReference>
<dbReference type="InterPro" id="IPR016156">
    <property type="entry name" value="FAD/NAD-linked_Rdtase_dimer_sf"/>
</dbReference>
<evidence type="ECO:0000256" key="4">
    <source>
        <dbReference type="ARBA" id="ARBA00023002"/>
    </source>
</evidence>
<evidence type="ECO:0000259" key="5">
    <source>
        <dbReference type="Pfam" id="PF07992"/>
    </source>
</evidence>
<sequence>MRPHPTPLPSLVTILGTGLAGLRTAAELRAQGFTGELTVVGAEEHEPYDRPPLSKELLSRPEPVRLADEGYGDLTELADVLLTGTRALALAADDDGAVLTLVDRDGERELATDAVVLATGSAPVVLPGWHGVLTLHDLDDAARLRASLRPGAHLVVVGAGWIGAELATVAAGHGVRVTVLEGGPAPLGRVLGPHVGGLLAPWYAEHGIELRCGVTVTAADAHGVELADGTRLEADVVVAAVGVRPHTAWLAGTLPLTARGAVPVGLTGRVVDGPASVRAVGDCSDRLSPRDGLVPGAHWDGALSHPAALVADLLGQCPDPVPDPAPYVFSTQLGHELTVVGHVPPGAEVVLRGEPGAGPWTALYVLPGADGAPRLHAAFTVDRPRDVGPLRKALSGPEHPVLDVAAATDPDVRLRGALR</sequence>
<dbReference type="PANTHER" id="PTHR43557">
    <property type="entry name" value="APOPTOSIS-INDUCING FACTOR 1"/>
    <property type="match status" value="1"/>
</dbReference>
<keyword evidence="4" id="KW-0560">Oxidoreductase</keyword>
<keyword evidence="3" id="KW-0274">FAD</keyword>
<keyword evidence="2" id="KW-0285">Flavoprotein</keyword>
<dbReference type="EMBL" id="CP040899">
    <property type="protein sequence ID" value="QDB80139.1"/>
    <property type="molecule type" value="Genomic_DNA"/>
</dbReference>
<dbReference type="SUPFAM" id="SSF51905">
    <property type="entry name" value="FAD/NAD(P)-binding domain"/>
    <property type="match status" value="1"/>
</dbReference>
<evidence type="ECO:0000259" key="6">
    <source>
        <dbReference type="Pfam" id="PF14759"/>
    </source>
</evidence>
<dbReference type="InterPro" id="IPR028202">
    <property type="entry name" value="Reductase_C"/>
</dbReference>
<dbReference type="RefSeq" id="WP_139948976.1">
    <property type="nucleotide sequence ID" value="NZ_CP040899.1"/>
</dbReference>
<dbReference type="SUPFAM" id="SSF55424">
    <property type="entry name" value="FAD/NAD-linked reductases, dimerisation (C-terminal) domain"/>
    <property type="match status" value="1"/>
</dbReference>
<dbReference type="InterPro" id="IPR036188">
    <property type="entry name" value="FAD/NAD-bd_sf"/>
</dbReference>
<feature type="domain" description="Reductase C-terminal" evidence="6">
    <location>
        <begin position="329"/>
        <end position="417"/>
    </location>
</feature>
<gene>
    <name evidence="7" type="ORF">FE251_12670</name>
</gene>
<dbReference type="Pfam" id="PF07992">
    <property type="entry name" value="Pyr_redox_2"/>
    <property type="match status" value="1"/>
</dbReference>
<dbReference type="Pfam" id="PF14759">
    <property type="entry name" value="Reductase_C"/>
    <property type="match status" value="1"/>
</dbReference>
<evidence type="ECO:0000256" key="3">
    <source>
        <dbReference type="ARBA" id="ARBA00022827"/>
    </source>
</evidence>
<dbReference type="PRINTS" id="PR00368">
    <property type="entry name" value="FADPNR"/>
</dbReference>
<dbReference type="Gene3D" id="3.50.50.60">
    <property type="entry name" value="FAD/NAD(P)-binding domain"/>
    <property type="match status" value="2"/>
</dbReference>
<protein>
    <submittedName>
        <fullName evidence="7">Oxidoreductase</fullName>
    </submittedName>
</protein>
<name>A0ABX5VNQ9_9MICO</name>
<accession>A0ABX5VNQ9</accession>